<name>A0A151NDE7_ALLMI</name>
<protein>
    <submittedName>
        <fullName evidence="1">Uncharacterized protein</fullName>
    </submittedName>
</protein>
<comment type="caution">
    <text evidence="1">The sequence shown here is derived from an EMBL/GenBank/DDBJ whole genome shotgun (WGS) entry which is preliminary data.</text>
</comment>
<dbReference type="Proteomes" id="UP000050525">
    <property type="component" value="Unassembled WGS sequence"/>
</dbReference>
<dbReference type="STRING" id="8496.A0A151NDE7"/>
<gene>
    <name evidence="1" type="ORF">Y1Q_0010503</name>
</gene>
<dbReference type="AlphaFoldDB" id="A0A151NDE7"/>
<keyword evidence="2" id="KW-1185">Reference proteome</keyword>
<sequence length="117" mass="13117">MLVLLLPGSPACGPARRRRQELVLGQLCLLGSLLLLLSSLSCWAGSAGSDVLSYTMETNDKWHGRKLLQEVEENATEIPEDDEHQYIKNCTEPGKDLTKMKFHSLKVPFIILFVCLF</sequence>
<reference evidence="1 2" key="1">
    <citation type="journal article" date="2012" name="Genome Biol.">
        <title>Sequencing three crocodilian genomes to illuminate the evolution of archosaurs and amniotes.</title>
        <authorList>
            <person name="St John J.A."/>
            <person name="Braun E.L."/>
            <person name="Isberg S.R."/>
            <person name="Miles L.G."/>
            <person name="Chong A.Y."/>
            <person name="Gongora J."/>
            <person name="Dalzell P."/>
            <person name="Moran C."/>
            <person name="Bed'hom B."/>
            <person name="Abzhanov A."/>
            <person name="Burgess S.C."/>
            <person name="Cooksey A.M."/>
            <person name="Castoe T.A."/>
            <person name="Crawford N.G."/>
            <person name="Densmore L.D."/>
            <person name="Drew J.C."/>
            <person name="Edwards S.V."/>
            <person name="Faircloth B.C."/>
            <person name="Fujita M.K."/>
            <person name="Greenwold M.J."/>
            <person name="Hoffmann F.G."/>
            <person name="Howard J.M."/>
            <person name="Iguchi T."/>
            <person name="Janes D.E."/>
            <person name="Khan S.Y."/>
            <person name="Kohno S."/>
            <person name="de Koning A.J."/>
            <person name="Lance S.L."/>
            <person name="McCarthy F.M."/>
            <person name="McCormack J.E."/>
            <person name="Merchant M.E."/>
            <person name="Peterson D.G."/>
            <person name="Pollock D.D."/>
            <person name="Pourmand N."/>
            <person name="Raney B.J."/>
            <person name="Roessler K.A."/>
            <person name="Sanford J.R."/>
            <person name="Sawyer R.H."/>
            <person name="Schmidt C.J."/>
            <person name="Triplett E.W."/>
            <person name="Tuberville T.D."/>
            <person name="Venegas-Anaya M."/>
            <person name="Howard J.T."/>
            <person name="Jarvis E.D."/>
            <person name="Guillette L.J.Jr."/>
            <person name="Glenn T.C."/>
            <person name="Green R.E."/>
            <person name="Ray D.A."/>
        </authorList>
    </citation>
    <scope>NUCLEOTIDE SEQUENCE [LARGE SCALE GENOMIC DNA]</scope>
    <source>
        <strain evidence="1">KSC_2009_1</strain>
    </source>
</reference>
<proteinExistence type="predicted"/>
<organism evidence="1 2">
    <name type="scientific">Alligator mississippiensis</name>
    <name type="common">American alligator</name>
    <dbReference type="NCBI Taxonomy" id="8496"/>
    <lineage>
        <taxon>Eukaryota</taxon>
        <taxon>Metazoa</taxon>
        <taxon>Chordata</taxon>
        <taxon>Craniata</taxon>
        <taxon>Vertebrata</taxon>
        <taxon>Euteleostomi</taxon>
        <taxon>Archelosauria</taxon>
        <taxon>Archosauria</taxon>
        <taxon>Crocodylia</taxon>
        <taxon>Alligatoridae</taxon>
        <taxon>Alligatorinae</taxon>
        <taxon>Alligator</taxon>
    </lineage>
</organism>
<evidence type="ECO:0000313" key="1">
    <source>
        <dbReference type="EMBL" id="KYO34760.1"/>
    </source>
</evidence>
<evidence type="ECO:0000313" key="2">
    <source>
        <dbReference type="Proteomes" id="UP000050525"/>
    </source>
</evidence>
<dbReference type="EMBL" id="AKHW03003332">
    <property type="protein sequence ID" value="KYO34760.1"/>
    <property type="molecule type" value="Genomic_DNA"/>
</dbReference>
<accession>A0A151NDE7</accession>